<sequence length="91" mass="9768">MFKTYLVKLMVHMFTTSCQFAKSLPLIHAGVLMGTPMCVLIVALLDLGVHVQVYSSPVPPSESIALPITDGNAVYEVPRMVLSGGEPVLVP</sequence>
<evidence type="ECO:0000313" key="3">
    <source>
        <dbReference type="Proteomes" id="UP001175211"/>
    </source>
</evidence>
<reference evidence="2" key="1">
    <citation type="submission" date="2023-06" db="EMBL/GenBank/DDBJ databases">
        <authorList>
            <consortium name="Lawrence Berkeley National Laboratory"/>
            <person name="Ahrendt S."/>
            <person name="Sahu N."/>
            <person name="Indic B."/>
            <person name="Wong-Bajracharya J."/>
            <person name="Merenyi Z."/>
            <person name="Ke H.-M."/>
            <person name="Monk M."/>
            <person name="Kocsube S."/>
            <person name="Drula E."/>
            <person name="Lipzen A."/>
            <person name="Balint B."/>
            <person name="Henrissat B."/>
            <person name="Andreopoulos B."/>
            <person name="Martin F.M."/>
            <person name="Harder C.B."/>
            <person name="Rigling D."/>
            <person name="Ford K.L."/>
            <person name="Foster G.D."/>
            <person name="Pangilinan J."/>
            <person name="Papanicolaou A."/>
            <person name="Barry K."/>
            <person name="LaButti K."/>
            <person name="Viragh M."/>
            <person name="Koriabine M."/>
            <person name="Yan M."/>
            <person name="Riley R."/>
            <person name="Champramary S."/>
            <person name="Plett K.L."/>
            <person name="Tsai I.J."/>
            <person name="Slot J."/>
            <person name="Sipos G."/>
            <person name="Plett J."/>
            <person name="Nagy L.G."/>
            <person name="Grigoriev I.V."/>
        </authorList>
    </citation>
    <scope>NUCLEOTIDE SEQUENCE</scope>
    <source>
        <strain evidence="2">CCBAS 213</strain>
    </source>
</reference>
<keyword evidence="3" id="KW-1185">Reference proteome</keyword>
<dbReference type="GeneID" id="85361867"/>
<proteinExistence type="predicted"/>
<evidence type="ECO:0000256" key="1">
    <source>
        <dbReference type="SAM" id="Phobius"/>
    </source>
</evidence>
<protein>
    <submittedName>
        <fullName evidence="2">Uncharacterized protein</fullName>
    </submittedName>
</protein>
<comment type="caution">
    <text evidence="2">The sequence shown here is derived from an EMBL/GenBank/DDBJ whole genome shotgun (WGS) entry which is preliminary data.</text>
</comment>
<dbReference type="RefSeq" id="XP_060324544.1">
    <property type="nucleotide sequence ID" value="XM_060478319.1"/>
</dbReference>
<name>A0AA39JHV1_ARMTA</name>
<organism evidence="2 3">
    <name type="scientific">Armillaria tabescens</name>
    <name type="common">Ringless honey mushroom</name>
    <name type="synonym">Agaricus tabescens</name>
    <dbReference type="NCBI Taxonomy" id="1929756"/>
    <lineage>
        <taxon>Eukaryota</taxon>
        <taxon>Fungi</taxon>
        <taxon>Dikarya</taxon>
        <taxon>Basidiomycota</taxon>
        <taxon>Agaricomycotina</taxon>
        <taxon>Agaricomycetes</taxon>
        <taxon>Agaricomycetidae</taxon>
        <taxon>Agaricales</taxon>
        <taxon>Marasmiineae</taxon>
        <taxon>Physalacriaceae</taxon>
        <taxon>Desarmillaria</taxon>
    </lineage>
</organism>
<dbReference type="Proteomes" id="UP001175211">
    <property type="component" value="Unassembled WGS sequence"/>
</dbReference>
<keyword evidence="1" id="KW-0472">Membrane</keyword>
<accession>A0AA39JHV1</accession>
<gene>
    <name evidence="2" type="ORF">EV420DRAFT_1649477</name>
</gene>
<evidence type="ECO:0000313" key="2">
    <source>
        <dbReference type="EMBL" id="KAK0443050.1"/>
    </source>
</evidence>
<dbReference type="EMBL" id="JAUEPS010000061">
    <property type="protein sequence ID" value="KAK0443050.1"/>
    <property type="molecule type" value="Genomic_DNA"/>
</dbReference>
<feature type="transmembrane region" description="Helical" evidence="1">
    <location>
        <begin position="26"/>
        <end position="45"/>
    </location>
</feature>
<keyword evidence="1" id="KW-1133">Transmembrane helix</keyword>
<keyword evidence="1" id="KW-0812">Transmembrane</keyword>
<dbReference type="AlphaFoldDB" id="A0AA39JHV1"/>